<dbReference type="EMBL" id="JACHBU010000013">
    <property type="protein sequence ID" value="MBB6510960.1"/>
    <property type="molecule type" value="Genomic_DNA"/>
</dbReference>
<proteinExistence type="predicted"/>
<reference evidence="1 2" key="1">
    <citation type="submission" date="2020-08" db="EMBL/GenBank/DDBJ databases">
        <title>The Agave Microbiome: Exploring the role of microbial communities in plant adaptations to desert environments.</title>
        <authorList>
            <person name="Partida-Martinez L.P."/>
        </authorList>
    </citation>
    <scope>NUCLEOTIDE SEQUENCE [LARGE SCALE GENOMIC DNA]</scope>
    <source>
        <strain evidence="1 2">AS3.12</strain>
    </source>
</reference>
<dbReference type="Proteomes" id="UP000585437">
    <property type="component" value="Unassembled WGS sequence"/>
</dbReference>
<keyword evidence="2" id="KW-1185">Reference proteome</keyword>
<protein>
    <submittedName>
        <fullName evidence="1">Abortive infection bacteriophage resistance protein</fullName>
    </submittedName>
</protein>
<dbReference type="InterPro" id="IPR011664">
    <property type="entry name" value="Abi_system_AbiD/AbiF-like"/>
</dbReference>
<sequence>MTAEVISLGQLSMWYNNLKNRPDRQAIAKVYGLDESVLVSLAHHLTYIRNICAHHGRLWNKQVTVKMIVPTSPASLKLAMNGNAQGRVYNTIAVLGYLMDIVAPNNQWREQIAGLMDSCPLADQAAMGFPSNWKNLPAWD</sequence>
<dbReference type="Pfam" id="PF07751">
    <property type="entry name" value="Abi_2"/>
    <property type="match status" value="1"/>
</dbReference>
<accession>A0A7X0JPG7</accession>
<evidence type="ECO:0000313" key="2">
    <source>
        <dbReference type="Proteomes" id="UP000585437"/>
    </source>
</evidence>
<evidence type="ECO:0000313" key="1">
    <source>
        <dbReference type="EMBL" id="MBB6510960.1"/>
    </source>
</evidence>
<organism evidence="1 2">
    <name type="scientific">Rhizobium soli</name>
    <dbReference type="NCBI Taxonomy" id="424798"/>
    <lineage>
        <taxon>Bacteria</taxon>
        <taxon>Pseudomonadati</taxon>
        <taxon>Pseudomonadota</taxon>
        <taxon>Alphaproteobacteria</taxon>
        <taxon>Hyphomicrobiales</taxon>
        <taxon>Rhizobiaceae</taxon>
        <taxon>Rhizobium/Agrobacterium group</taxon>
        <taxon>Rhizobium</taxon>
    </lineage>
</organism>
<name>A0A7X0JPG7_9HYPH</name>
<gene>
    <name evidence="1" type="ORF">F4695_004353</name>
</gene>
<comment type="caution">
    <text evidence="1">The sequence shown here is derived from an EMBL/GenBank/DDBJ whole genome shotgun (WGS) entry which is preliminary data.</text>
</comment>
<dbReference type="AlphaFoldDB" id="A0A7X0JPG7"/>